<organism evidence="2 3">
    <name type="scientific">Diatraea saccharalis</name>
    <name type="common">sugarcane borer</name>
    <dbReference type="NCBI Taxonomy" id="40085"/>
    <lineage>
        <taxon>Eukaryota</taxon>
        <taxon>Metazoa</taxon>
        <taxon>Ecdysozoa</taxon>
        <taxon>Arthropoda</taxon>
        <taxon>Hexapoda</taxon>
        <taxon>Insecta</taxon>
        <taxon>Pterygota</taxon>
        <taxon>Neoptera</taxon>
        <taxon>Endopterygota</taxon>
        <taxon>Lepidoptera</taxon>
        <taxon>Glossata</taxon>
        <taxon>Ditrysia</taxon>
        <taxon>Pyraloidea</taxon>
        <taxon>Crambidae</taxon>
        <taxon>Crambinae</taxon>
        <taxon>Diatraea</taxon>
    </lineage>
</organism>
<feature type="chain" id="PRO_5040166339" evidence="1">
    <location>
        <begin position="20"/>
        <end position="167"/>
    </location>
</feature>
<proteinExistence type="predicted"/>
<name>A0A9N9QWY4_9NEOP</name>
<protein>
    <submittedName>
        <fullName evidence="2">Uncharacterized protein</fullName>
    </submittedName>
</protein>
<feature type="signal peptide" evidence="1">
    <location>
        <begin position="1"/>
        <end position="19"/>
    </location>
</feature>
<evidence type="ECO:0000313" key="2">
    <source>
        <dbReference type="EMBL" id="CAG9785102.1"/>
    </source>
</evidence>
<reference evidence="2" key="2">
    <citation type="submission" date="2022-10" db="EMBL/GenBank/DDBJ databases">
        <authorList>
            <consortium name="ENA_rothamsted_submissions"/>
            <consortium name="culmorum"/>
            <person name="King R."/>
        </authorList>
    </citation>
    <scope>NUCLEOTIDE SEQUENCE</scope>
</reference>
<evidence type="ECO:0000256" key="1">
    <source>
        <dbReference type="SAM" id="SignalP"/>
    </source>
</evidence>
<keyword evidence="3" id="KW-1185">Reference proteome</keyword>
<evidence type="ECO:0000313" key="3">
    <source>
        <dbReference type="Proteomes" id="UP001153714"/>
    </source>
</evidence>
<reference evidence="2" key="1">
    <citation type="submission" date="2021-12" db="EMBL/GenBank/DDBJ databases">
        <authorList>
            <person name="King R."/>
        </authorList>
    </citation>
    <scope>NUCLEOTIDE SEQUENCE</scope>
</reference>
<sequence>MAAIVTFLLFAIIFHRSISHPIGQEEQSRRKFQKNYFNVLKDVVYFPDSSYIFPEKSSYFATTTEKPATSYKTDCATLNAPECDEYKRRLNNGFSNDDLNTRIKANNNDDIYHNTNKDLYSNWTYEDQRKNLSENVIISDIDNNEDYETTTEDLFRLPPPLVASLLG</sequence>
<dbReference type="Proteomes" id="UP001153714">
    <property type="component" value="Chromosome 13"/>
</dbReference>
<accession>A0A9N9QWY4</accession>
<gene>
    <name evidence="2" type="ORF">DIATSA_LOCUS3158</name>
</gene>
<dbReference type="EMBL" id="OU893344">
    <property type="protein sequence ID" value="CAG9785102.1"/>
    <property type="molecule type" value="Genomic_DNA"/>
</dbReference>
<keyword evidence="1" id="KW-0732">Signal</keyword>
<dbReference type="AlphaFoldDB" id="A0A9N9QWY4"/>